<keyword evidence="5 7" id="KW-0808">Transferase</keyword>
<dbReference type="NCBIfam" id="NF001452">
    <property type="entry name" value="PRK00311.1"/>
    <property type="match status" value="1"/>
</dbReference>
<comment type="similarity">
    <text evidence="2 7">Belongs to the PanB family.</text>
</comment>
<feature type="binding site" evidence="7 9">
    <location>
        <position position="119"/>
    </location>
    <ligand>
        <name>3-methyl-2-oxobutanoate</name>
        <dbReference type="ChEBI" id="CHEBI:11851"/>
    </ligand>
</feature>
<keyword evidence="7" id="KW-0963">Cytoplasm</keyword>
<dbReference type="SUPFAM" id="SSF51621">
    <property type="entry name" value="Phosphoenolpyruvate/pyruvate domain"/>
    <property type="match status" value="1"/>
</dbReference>
<dbReference type="NCBIfam" id="TIGR00222">
    <property type="entry name" value="panB"/>
    <property type="match status" value="1"/>
</dbReference>
<keyword evidence="7 10" id="KW-0479">Metal-binding</keyword>
<evidence type="ECO:0000256" key="9">
    <source>
        <dbReference type="PIRSR" id="PIRSR000388-2"/>
    </source>
</evidence>
<dbReference type="Proteomes" id="UP000431092">
    <property type="component" value="Unassembled WGS sequence"/>
</dbReference>
<feature type="binding site" evidence="7 10">
    <location>
        <position position="90"/>
    </location>
    <ligand>
        <name>Mg(2+)</name>
        <dbReference type="ChEBI" id="CHEBI:18420"/>
    </ligand>
</feature>
<gene>
    <name evidence="7 11" type="primary">panB</name>
    <name evidence="11" type="ORF">GGG17_05525</name>
</gene>
<comment type="catalytic activity">
    <reaction evidence="7">
        <text>(6R)-5,10-methylene-5,6,7,8-tetrahydrofolate + 3-methyl-2-oxobutanoate + H2O = 2-dehydropantoate + (6S)-5,6,7,8-tetrahydrofolate</text>
        <dbReference type="Rhea" id="RHEA:11824"/>
        <dbReference type="ChEBI" id="CHEBI:11561"/>
        <dbReference type="ChEBI" id="CHEBI:11851"/>
        <dbReference type="ChEBI" id="CHEBI:15377"/>
        <dbReference type="ChEBI" id="CHEBI:15636"/>
        <dbReference type="ChEBI" id="CHEBI:57453"/>
        <dbReference type="EC" id="2.1.2.11"/>
    </reaction>
</comment>
<dbReference type="EC" id="2.1.2.11" evidence="7"/>
<feature type="binding site" evidence="7 9">
    <location>
        <begin position="51"/>
        <end position="52"/>
    </location>
    <ligand>
        <name>3-methyl-2-oxobutanoate</name>
        <dbReference type="ChEBI" id="CHEBI:11851"/>
    </ligand>
</feature>
<dbReference type="GO" id="GO:0032259">
    <property type="term" value="P:methylation"/>
    <property type="evidence" value="ECO:0007669"/>
    <property type="project" value="UniProtKB-KW"/>
</dbReference>
<evidence type="ECO:0000256" key="8">
    <source>
        <dbReference type="PIRSR" id="PIRSR000388-1"/>
    </source>
</evidence>
<dbReference type="CDD" id="cd06557">
    <property type="entry name" value="KPHMT-like"/>
    <property type="match status" value="1"/>
</dbReference>
<dbReference type="FunFam" id="3.20.20.60:FF:000003">
    <property type="entry name" value="3-methyl-2-oxobutanoate hydroxymethyltransferase"/>
    <property type="match status" value="1"/>
</dbReference>
<evidence type="ECO:0000256" key="4">
    <source>
        <dbReference type="ARBA" id="ARBA00022655"/>
    </source>
</evidence>
<evidence type="ECO:0000256" key="3">
    <source>
        <dbReference type="ARBA" id="ARBA00011424"/>
    </source>
</evidence>
<organism evidence="11 12">
    <name type="scientific">Arsenicicoccus cauae</name>
    <dbReference type="NCBI Taxonomy" id="2663847"/>
    <lineage>
        <taxon>Bacteria</taxon>
        <taxon>Bacillati</taxon>
        <taxon>Actinomycetota</taxon>
        <taxon>Actinomycetes</taxon>
        <taxon>Micrococcales</taxon>
        <taxon>Intrasporangiaceae</taxon>
        <taxon>Arsenicicoccus</taxon>
    </lineage>
</organism>
<dbReference type="Pfam" id="PF02548">
    <property type="entry name" value="Pantoate_transf"/>
    <property type="match status" value="1"/>
</dbReference>
<dbReference type="HAMAP" id="MF_00156">
    <property type="entry name" value="PanB"/>
    <property type="match status" value="1"/>
</dbReference>
<evidence type="ECO:0000313" key="12">
    <source>
        <dbReference type="Proteomes" id="UP000431092"/>
    </source>
</evidence>
<dbReference type="AlphaFoldDB" id="A0A6I3IX26"/>
<protein>
    <recommendedName>
        <fullName evidence="7">3-methyl-2-oxobutanoate hydroxymethyltransferase</fullName>
        <ecNumber evidence="7">2.1.2.11</ecNumber>
    </recommendedName>
    <alternativeName>
        <fullName evidence="7">Ketopantoate hydroxymethyltransferase</fullName>
        <shortName evidence="7">KPHMT</shortName>
    </alternativeName>
</protein>
<dbReference type="GO" id="GO:0000287">
    <property type="term" value="F:magnesium ion binding"/>
    <property type="evidence" value="ECO:0007669"/>
    <property type="project" value="TreeGrafter"/>
</dbReference>
<feature type="binding site" evidence="7 10">
    <location>
        <position position="51"/>
    </location>
    <ligand>
        <name>Mg(2+)</name>
        <dbReference type="ChEBI" id="CHEBI:18420"/>
    </ligand>
</feature>
<keyword evidence="12" id="KW-1185">Reference proteome</keyword>
<name>A0A6I3IX26_9MICO</name>
<comment type="subcellular location">
    <subcellularLocation>
        <location evidence="7">Cytoplasm</location>
    </subcellularLocation>
</comment>
<evidence type="ECO:0000256" key="2">
    <source>
        <dbReference type="ARBA" id="ARBA00008676"/>
    </source>
</evidence>
<dbReference type="Gene3D" id="3.20.20.60">
    <property type="entry name" value="Phosphoenolpyruvate-binding domains"/>
    <property type="match status" value="1"/>
</dbReference>
<accession>A0A6I3IX26</accession>
<dbReference type="PANTHER" id="PTHR20881">
    <property type="entry name" value="3-METHYL-2-OXOBUTANOATE HYDROXYMETHYLTRANSFERASE"/>
    <property type="match status" value="1"/>
</dbReference>
<keyword evidence="11" id="KW-0489">Methyltransferase</keyword>
<keyword evidence="4 7" id="KW-0566">Pantothenate biosynthesis</keyword>
<feature type="binding site" evidence="7 10">
    <location>
        <position position="121"/>
    </location>
    <ligand>
        <name>Mg(2+)</name>
        <dbReference type="ChEBI" id="CHEBI:18420"/>
    </ligand>
</feature>
<evidence type="ECO:0000256" key="10">
    <source>
        <dbReference type="PIRSR" id="PIRSR000388-3"/>
    </source>
</evidence>
<comment type="function">
    <text evidence="6 7">Catalyzes the reversible reaction in which hydroxymethyl group from 5,10-methylenetetrahydrofolate is transferred onto alpha-ketoisovalerate to form ketopantoate.</text>
</comment>
<comment type="subunit">
    <text evidence="3 7">Homodecamer; pentamer of dimers.</text>
</comment>
<keyword evidence="7 10" id="KW-0460">Magnesium</keyword>
<dbReference type="PIRSF" id="PIRSF000388">
    <property type="entry name" value="Pantoate_hydroxy_MeTrfase"/>
    <property type="match status" value="1"/>
</dbReference>
<proteinExistence type="inferred from homology"/>
<dbReference type="InterPro" id="IPR015813">
    <property type="entry name" value="Pyrv/PenolPyrv_kinase-like_dom"/>
</dbReference>
<dbReference type="GO" id="GO:0003864">
    <property type="term" value="F:3-methyl-2-oxobutanoate hydroxymethyltransferase activity"/>
    <property type="evidence" value="ECO:0007669"/>
    <property type="project" value="UniProtKB-UniRule"/>
</dbReference>
<evidence type="ECO:0000313" key="11">
    <source>
        <dbReference type="EMBL" id="MTB71436.1"/>
    </source>
</evidence>
<evidence type="ECO:0000256" key="6">
    <source>
        <dbReference type="ARBA" id="ARBA00056497"/>
    </source>
</evidence>
<dbReference type="InterPro" id="IPR040442">
    <property type="entry name" value="Pyrv_kinase-like_dom_sf"/>
</dbReference>
<feature type="binding site" evidence="7 9">
    <location>
        <position position="90"/>
    </location>
    <ligand>
        <name>3-methyl-2-oxobutanoate</name>
        <dbReference type="ChEBI" id="CHEBI:11851"/>
    </ligand>
</feature>
<dbReference type="InterPro" id="IPR003700">
    <property type="entry name" value="Pantoate_hydroxy_MeTrfase"/>
</dbReference>
<comment type="caution">
    <text evidence="11">The sequence shown here is derived from an EMBL/GenBank/DDBJ whole genome shotgun (WGS) entry which is preliminary data.</text>
</comment>
<feature type="active site" description="Proton acceptor" evidence="7 8">
    <location>
        <position position="187"/>
    </location>
</feature>
<comment type="pathway">
    <text evidence="1 7">Cofactor biosynthesis; (R)-pantothenate biosynthesis; (R)-pantoate from 3-methyl-2-oxobutanoate: step 1/2.</text>
</comment>
<evidence type="ECO:0000256" key="7">
    <source>
        <dbReference type="HAMAP-Rule" id="MF_00156"/>
    </source>
</evidence>
<dbReference type="PANTHER" id="PTHR20881:SF0">
    <property type="entry name" value="3-METHYL-2-OXOBUTANOATE HYDROXYMETHYLTRANSFERASE"/>
    <property type="match status" value="1"/>
</dbReference>
<reference evidence="11 12" key="1">
    <citation type="submission" date="2019-11" db="EMBL/GenBank/DDBJ databases">
        <title>Whole genome sequencing identifies a novel species of the genus Arsenicicoccus isolated from human blood.</title>
        <authorList>
            <person name="Jeong J.H."/>
            <person name="Kweon O.J."/>
            <person name="Kim H.R."/>
            <person name="Kim T.-H."/>
            <person name="Ha S.-M."/>
            <person name="Lee M.-K."/>
        </authorList>
    </citation>
    <scope>NUCLEOTIDE SEQUENCE [LARGE SCALE GENOMIC DNA]</scope>
    <source>
        <strain evidence="11 12">MKL-02</strain>
    </source>
</reference>
<dbReference type="GO" id="GO:0015940">
    <property type="term" value="P:pantothenate biosynthetic process"/>
    <property type="evidence" value="ECO:0007669"/>
    <property type="project" value="UniProtKB-UniRule"/>
</dbReference>
<comment type="cofactor">
    <cofactor evidence="7 10">
        <name>Mg(2+)</name>
        <dbReference type="ChEBI" id="CHEBI:18420"/>
    </cofactor>
    <text evidence="7 10">Binds 1 Mg(2+) ion per subunit.</text>
</comment>
<sequence>MSVHRGERRLTVQDLLRQHAAGERLPMVTCYDYTSARIVDRTSIPMVLVGDSLGMVVHGHDSTLPVMLDDMVRHTQMVVRGCDRPLVVSDLPFLTYADDATALHSAGRLMAEGGCGSVKLEGGRAVAPVVRRLVETGIPVMGHLGLTPQSVHQLGLRVQGKDAARAAELVRDALALQDAGAWAVVLELVPAPLAAAITERLDIPTIGIGAGPGCDGEVQVWHDVLGLYDEHVPRHTRRYATLADTAAEALERLATDVRSREFPTAAQSSTMPDDVLAEALRRAGDLA</sequence>
<dbReference type="UniPathway" id="UPA00028">
    <property type="reaction ID" value="UER00003"/>
</dbReference>
<dbReference type="GO" id="GO:0008168">
    <property type="term" value="F:methyltransferase activity"/>
    <property type="evidence" value="ECO:0007669"/>
    <property type="project" value="UniProtKB-KW"/>
</dbReference>
<evidence type="ECO:0000256" key="5">
    <source>
        <dbReference type="ARBA" id="ARBA00022679"/>
    </source>
</evidence>
<dbReference type="RefSeq" id="WP_154592762.1">
    <property type="nucleotide sequence ID" value="NZ_WLVL01000019.1"/>
</dbReference>
<dbReference type="EMBL" id="WLVL01000019">
    <property type="protein sequence ID" value="MTB71436.1"/>
    <property type="molecule type" value="Genomic_DNA"/>
</dbReference>
<evidence type="ECO:0000256" key="1">
    <source>
        <dbReference type="ARBA" id="ARBA00005033"/>
    </source>
</evidence>
<dbReference type="GO" id="GO:0005737">
    <property type="term" value="C:cytoplasm"/>
    <property type="evidence" value="ECO:0007669"/>
    <property type="project" value="UniProtKB-SubCell"/>
</dbReference>